<keyword evidence="8" id="KW-0539">Nucleus</keyword>
<dbReference type="GeneID" id="8443680"/>
<feature type="region of interest" description="Disordered" evidence="10">
    <location>
        <begin position="244"/>
        <end position="316"/>
    </location>
</feature>
<feature type="domain" description="Myb-like" evidence="11">
    <location>
        <begin position="1"/>
        <end position="52"/>
    </location>
</feature>
<dbReference type="EMBL" id="CH476615">
    <property type="protein sequence ID" value="EEP75887.1"/>
    <property type="molecule type" value="Genomic_DNA"/>
</dbReference>
<dbReference type="GO" id="GO:0003677">
    <property type="term" value="F:DNA binding"/>
    <property type="evidence" value="ECO:0007669"/>
    <property type="project" value="UniProtKB-KW"/>
</dbReference>
<evidence type="ECO:0000256" key="1">
    <source>
        <dbReference type="ARBA" id="ARBA00010506"/>
    </source>
</evidence>
<evidence type="ECO:0000256" key="7">
    <source>
        <dbReference type="ARBA" id="ARBA00023187"/>
    </source>
</evidence>
<keyword evidence="5" id="KW-0677">Repeat</keyword>
<dbReference type="STRING" id="336963.C4JEB8"/>
<dbReference type="PANTHER" id="PTHR45885:SF1">
    <property type="entry name" value="CELL DIVISION CYCLE 5-LIKE PROTEIN"/>
    <property type="match status" value="1"/>
</dbReference>
<keyword evidence="6" id="KW-0238">DNA-binding</keyword>
<evidence type="ECO:0000256" key="8">
    <source>
        <dbReference type="ARBA" id="ARBA00023242"/>
    </source>
</evidence>
<evidence type="ECO:0000256" key="10">
    <source>
        <dbReference type="SAM" id="MobiDB-lite"/>
    </source>
</evidence>
<dbReference type="KEGG" id="ure:UREG_00734"/>
<feature type="domain" description="HTH myb-type" evidence="12">
    <location>
        <begin position="1"/>
        <end position="56"/>
    </location>
</feature>
<feature type="domain" description="Myb-like" evidence="11">
    <location>
        <begin position="53"/>
        <end position="102"/>
    </location>
</feature>
<protein>
    <submittedName>
        <fullName evidence="13">Pre-mRNA splicing factor cef-1</fullName>
    </submittedName>
</protein>
<feature type="domain" description="HTH myb-type" evidence="12">
    <location>
        <begin position="57"/>
        <end position="106"/>
    </location>
</feature>
<dbReference type="eggNOG" id="KOG0050">
    <property type="taxonomic scope" value="Eukaryota"/>
</dbReference>
<dbReference type="InParanoid" id="C4JEB8"/>
<dbReference type="SMART" id="SM00717">
    <property type="entry name" value="SANT"/>
    <property type="match status" value="2"/>
</dbReference>
<dbReference type="InterPro" id="IPR009057">
    <property type="entry name" value="Homeodomain-like_sf"/>
</dbReference>
<evidence type="ECO:0000259" key="11">
    <source>
        <dbReference type="PROSITE" id="PS50090"/>
    </source>
</evidence>
<dbReference type="Gene3D" id="1.10.10.60">
    <property type="entry name" value="Homeodomain-like"/>
    <property type="match status" value="2"/>
</dbReference>
<feature type="compositionally biased region" description="Basic and acidic residues" evidence="10">
    <location>
        <begin position="129"/>
        <end position="152"/>
    </location>
</feature>
<sequence>MPVVKGGVWTNIEDEIVKVAVSKYGLNQWARVSSLLARKTPKQCKARWSEWLDPAIRKVEWSKEEDEKLLHLAKLMPTQWRTIAPIVGRTATQCLERYQKLLDEAEAKESDELGLGGPAGGETAAPSADDVRRLRPGELDPDPESKPARPDTIDLDEDEKEMLSEARARLANTQGKKAKRKARERQLEESRRLAVLQKRRELKNAGINIKVVTTKKGQMDYNADIPFEKQPVPGFYDTFEEQAKNERQRELFDPRKQQLANKRKGEPEYEQDKKRQKNDKNGSSAAFAAAARAGQMQRIREAEQSSKRRALVLPSPQVSESELEEIVKMGMAGERASKMAGDDESDGARGLVANYSTIIGGTPIRTPRAPPEEDRIANEIRNIKALTETQSSLLGGENTPLLEGGRSTGFDGITPRQQKMVTPNPMATPFRQGGAAAIGSTPMRVGPGATPLRTPRDNFMINKETGLPVGSTPKEMRIQENFMRRQLRQQLDSLPKPKETEWELEELPSEQPELAVIDALTEEDAAKRDRRNKAAAEKAAKAEFKRQSQVYQRGLPRPRTLDIKALIKQVDDIDDPIKQMIAKEMAIIIAHDARRFPLPEAHIKGKAPKREELNDDLLAEARAEIEAEVSTGSLDNWQEGFGVTWTSLHDSPAKLPGLSIYDDEDNFEKQEQNMLMAFDNVQDNLMKTAEMGNKLEKKIALHYGGYQARAKTLRNKILEANEALQQSTLALDSFKTLQIAEDSAVLRRVESLRGEVTFVTRREREAQQVYRQRKDELESLEAGGINGWH</sequence>
<evidence type="ECO:0000313" key="14">
    <source>
        <dbReference type="Proteomes" id="UP000002058"/>
    </source>
</evidence>
<evidence type="ECO:0000256" key="2">
    <source>
        <dbReference type="ARBA" id="ARBA00011524"/>
    </source>
</evidence>
<evidence type="ECO:0000256" key="3">
    <source>
        <dbReference type="ARBA" id="ARBA00022664"/>
    </source>
</evidence>
<dbReference type="Proteomes" id="UP000002058">
    <property type="component" value="Unassembled WGS sequence"/>
</dbReference>
<dbReference type="SUPFAM" id="SSF46689">
    <property type="entry name" value="Homeodomain-like"/>
    <property type="match status" value="1"/>
</dbReference>
<comment type="function">
    <text evidence="9">Involved in pre-mRNA splicing and cell cycle control.</text>
</comment>
<dbReference type="InterPro" id="IPR017930">
    <property type="entry name" value="Myb_dom"/>
</dbReference>
<dbReference type="Pfam" id="PF11831">
    <property type="entry name" value="Myb_Cef"/>
    <property type="match status" value="1"/>
</dbReference>
<dbReference type="RefSeq" id="XP_002541220.1">
    <property type="nucleotide sequence ID" value="XM_002541174.1"/>
</dbReference>
<dbReference type="GO" id="GO:0140602">
    <property type="term" value="C:nucleolar peripheral inclusion body"/>
    <property type="evidence" value="ECO:0007669"/>
    <property type="project" value="EnsemblFungi"/>
</dbReference>
<dbReference type="PANTHER" id="PTHR45885">
    <property type="entry name" value="CELL DIVISION CYCLE 5-LIKE PROTEIN"/>
    <property type="match status" value="1"/>
</dbReference>
<feature type="region of interest" description="Disordered" evidence="10">
    <location>
        <begin position="437"/>
        <end position="458"/>
    </location>
</feature>
<evidence type="ECO:0000256" key="5">
    <source>
        <dbReference type="ARBA" id="ARBA00022737"/>
    </source>
</evidence>
<feature type="compositionally biased region" description="Basic and acidic residues" evidence="10">
    <location>
        <begin position="244"/>
        <end position="256"/>
    </location>
</feature>
<dbReference type="HOGENOM" id="CLU_009082_0_0_1"/>
<reference evidence="14" key="1">
    <citation type="journal article" date="2009" name="Genome Res.">
        <title>Comparative genomic analyses of the human fungal pathogens Coccidioides and their relatives.</title>
        <authorList>
            <person name="Sharpton T.J."/>
            <person name="Stajich J.E."/>
            <person name="Rounsley S.D."/>
            <person name="Gardner M.J."/>
            <person name="Wortman J.R."/>
            <person name="Jordar V.S."/>
            <person name="Maiti R."/>
            <person name="Kodira C.D."/>
            <person name="Neafsey D.E."/>
            <person name="Zeng Q."/>
            <person name="Hung C.-Y."/>
            <person name="McMahan C."/>
            <person name="Muszewska A."/>
            <person name="Grynberg M."/>
            <person name="Mandel M.A."/>
            <person name="Kellner E.M."/>
            <person name="Barker B.M."/>
            <person name="Galgiani J.N."/>
            <person name="Orbach M.J."/>
            <person name="Kirkland T.N."/>
            <person name="Cole G.T."/>
            <person name="Henn M.R."/>
            <person name="Birren B.W."/>
            <person name="Taylor J.W."/>
        </authorList>
    </citation>
    <scope>NUCLEOTIDE SEQUENCE [LARGE SCALE GENOMIC DNA]</scope>
    <source>
        <strain evidence="14">UAMH 1704</strain>
    </source>
</reference>
<dbReference type="InterPro" id="IPR001005">
    <property type="entry name" value="SANT/Myb"/>
</dbReference>
<evidence type="ECO:0000256" key="4">
    <source>
        <dbReference type="ARBA" id="ARBA00022728"/>
    </source>
</evidence>
<dbReference type="OMA" id="KMGMAGE"/>
<evidence type="ECO:0000313" key="13">
    <source>
        <dbReference type="EMBL" id="EEP75887.1"/>
    </source>
</evidence>
<name>C4JEB8_UNCRE</name>
<dbReference type="PROSITE" id="PS50090">
    <property type="entry name" value="MYB_LIKE"/>
    <property type="match status" value="2"/>
</dbReference>
<feature type="compositionally biased region" description="Basic and acidic residues" evidence="10">
    <location>
        <begin position="263"/>
        <end position="273"/>
    </location>
</feature>
<keyword evidence="14" id="KW-1185">Reference proteome</keyword>
<dbReference type="PROSITE" id="PS51294">
    <property type="entry name" value="HTH_MYB"/>
    <property type="match status" value="2"/>
</dbReference>
<comment type="similarity">
    <text evidence="1">Belongs to the CEF1 family.</text>
</comment>
<dbReference type="InterPro" id="IPR021786">
    <property type="entry name" value="Cdc5p/Cef1_C"/>
</dbReference>
<dbReference type="AlphaFoldDB" id="C4JEB8"/>
<keyword evidence="4" id="KW-0747">Spliceosome</keyword>
<evidence type="ECO:0000256" key="9">
    <source>
        <dbReference type="ARBA" id="ARBA00055157"/>
    </source>
</evidence>
<dbReference type="GO" id="GO:0000974">
    <property type="term" value="C:Prp19 complex"/>
    <property type="evidence" value="ECO:0007669"/>
    <property type="project" value="EnsemblFungi"/>
</dbReference>
<dbReference type="InterPro" id="IPR047242">
    <property type="entry name" value="CDC5L/Cef1"/>
</dbReference>
<dbReference type="InterPro" id="IPR047240">
    <property type="entry name" value="SANT_CDC5L_II"/>
</dbReference>
<dbReference type="FunFam" id="1.10.10.60:FF:000021">
    <property type="entry name" value="CDC5 cell division cycle 5-like"/>
    <property type="match status" value="1"/>
</dbReference>
<accession>C4JEB8</accession>
<dbReference type="Pfam" id="PF13921">
    <property type="entry name" value="Myb_DNA-bind_6"/>
    <property type="match status" value="1"/>
</dbReference>
<evidence type="ECO:0000259" key="12">
    <source>
        <dbReference type="PROSITE" id="PS51294"/>
    </source>
</evidence>
<keyword evidence="7" id="KW-0508">mRNA splicing</keyword>
<dbReference type="CDD" id="cd00167">
    <property type="entry name" value="SANT"/>
    <property type="match status" value="1"/>
</dbReference>
<dbReference type="OrthoDB" id="1410009at2759"/>
<organism evidence="13 14">
    <name type="scientific">Uncinocarpus reesii (strain UAMH 1704)</name>
    <dbReference type="NCBI Taxonomy" id="336963"/>
    <lineage>
        <taxon>Eukaryota</taxon>
        <taxon>Fungi</taxon>
        <taxon>Dikarya</taxon>
        <taxon>Ascomycota</taxon>
        <taxon>Pezizomycotina</taxon>
        <taxon>Eurotiomycetes</taxon>
        <taxon>Eurotiomycetidae</taxon>
        <taxon>Onygenales</taxon>
        <taxon>Onygenaceae</taxon>
        <taxon>Uncinocarpus</taxon>
    </lineage>
</organism>
<comment type="subunit">
    <text evidence="2">Associated with the spliceosome.</text>
</comment>
<proteinExistence type="inferred from homology"/>
<gene>
    <name evidence="13" type="ORF">UREG_00734</name>
</gene>
<dbReference type="GO" id="GO:0005829">
    <property type="term" value="C:cytosol"/>
    <property type="evidence" value="ECO:0007669"/>
    <property type="project" value="EnsemblFungi"/>
</dbReference>
<dbReference type="GO" id="GO:0071014">
    <property type="term" value="C:post-mRNA release spliceosomal complex"/>
    <property type="evidence" value="ECO:0007669"/>
    <property type="project" value="EnsemblFungi"/>
</dbReference>
<dbReference type="VEuPathDB" id="FungiDB:UREG_00734"/>
<dbReference type="GO" id="GO:0045292">
    <property type="term" value="P:mRNA cis splicing, via spliceosome"/>
    <property type="evidence" value="ECO:0007669"/>
    <property type="project" value="EnsemblFungi"/>
</dbReference>
<feature type="region of interest" description="Disordered" evidence="10">
    <location>
        <begin position="109"/>
        <end position="189"/>
    </location>
</feature>
<evidence type="ECO:0000256" key="6">
    <source>
        <dbReference type="ARBA" id="ARBA00023125"/>
    </source>
</evidence>
<keyword evidence="3" id="KW-0507">mRNA processing</keyword>
<dbReference type="CDD" id="cd11659">
    <property type="entry name" value="SANT_CDC5_II"/>
    <property type="match status" value="1"/>
</dbReference>